<dbReference type="STRING" id="1387277.SAMN06295998_102108"/>
<dbReference type="InterPro" id="IPR027385">
    <property type="entry name" value="Beta-barrel_OMP"/>
</dbReference>
<feature type="signal peptide" evidence="2">
    <location>
        <begin position="1"/>
        <end position="21"/>
    </location>
</feature>
<dbReference type="SUPFAM" id="SSF56925">
    <property type="entry name" value="OMPA-like"/>
    <property type="match status" value="1"/>
</dbReference>
<feature type="domain" description="Outer membrane protein beta-barrel" evidence="3">
    <location>
        <begin position="7"/>
        <end position="217"/>
    </location>
</feature>
<dbReference type="AlphaFoldDB" id="A0A1W1ZRC6"/>
<evidence type="ECO:0000313" key="5">
    <source>
        <dbReference type="Proteomes" id="UP000192330"/>
    </source>
</evidence>
<evidence type="ECO:0000256" key="2">
    <source>
        <dbReference type="SAM" id="SignalP"/>
    </source>
</evidence>
<accession>A0A1W1ZRC6</accession>
<organism evidence="4 5">
    <name type="scientific">Primorskyibacter flagellatus</name>
    <dbReference type="NCBI Taxonomy" id="1387277"/>
    <lineage>
        <taxon>Bacteria</taxon>
        <taxon>Pseudomonadati</taxon>
        <taxon>Pseudomonadota</taxon>
        <taxon>Alphaproteobacteria</taxon>
        <taxon>Rhodobacterales</taxon>
        <taxon>Roseobacteraceae</taxon>
        <taxon>Primorskyibacter</taxon>
    </lineage>
</organism>
<dbReference type="Pfam" id="PF13505">
    <property type="entry name" value="OMP_b-brl"/>
    <property type="match status" value="1"/>
</dbReference>
<evidence type="ECO:0000313" key="4">
    <source>
        <dbReference type="EMBL" id="SMC51090.1"/>
    </source>
</evidence>
<proteinExistence type="predicted"/>
<dbReference type="Proteomes" id="UP000192330">
    <property type="component" value="Unassembled WGS sequence"/>
</dbReference>
<keyword evidence="5" id="KW-1185">Reference proteome</keyword>
<keyword evidence="1 2" id="KW-0732">Signal</keyword>
<feature type="chain" id="PRO_5012190421" evidence="2">
    <location>
        <begin position="22"/>
        <end position="217"/>
    </location>
</feature>
<evidence type="ECO:0000256" key="1">
    <source>
        <dbReference type="ARBA" id="ARBA00022729"/>
    </source>
</evidence>
<sequence>MKLVILSAVAALCLGVAPASAEMEVSLYSGWQTAPHSRASGDHPDGGSYNALIGWEGRSFEAPPYYGVRGTWWRDEKLGFGLEFTHAKVYAPDSEKEAIGFNRMEFTDGINLITVNAYRRWQNQWRDITPYVGGGIGLSIPHVDVESAGGEKTFGYQVTGPAVRLLAGVNYDLSERFAVFGEYQFTYSNNEADLDGGGSLETEIKTNALNFGVTLKF</sequence>
<protein>
    <submittedName>
        <fullName evidence="4">Lipid A oxidase</fullName>
    </submittedName>
</protein>
<gene>
    <name evidence="4" type="ORF">SAMN06295998_102108</name>
</gene>
<evidence type="ECO:0000259" key="3">
    <source>
        <dbReference type="Pfam" id="PF13505"/>
    </source>
</evidence>
<dbReference type="InterPro" id="IPR011250">
    <property type="entry name" value="OMP/PagP_B-barrel"/>
</dbReference>
<dbReference type="EMBL" id="FWYD01000002">
    <property type="protein sequence ID" value="SMC51090.1"/>
    <property type="molecule type" value="Genomic_DNA"/>
</dbReference>
<dbReference type="Gene3D" id="2.40.160.20">
    <property type="match status" value="1"/>
</dbReference>
<name>A0A1W1ZRC6_9RHOB</name>
<dbReference type="OrthoDB" id="9810784at2"/>
<reference evidence="4 5" key="1">
    <citation type="submission" date="2017-04" db="EMBL/GenBank/DDBJ databases">
        <authorList>
            <person name="Afonso C.L."/>
            <person name="Miller P.J."/>
            <person name="Scott M.A."/>
            <person name="Spackman E."/>
            <person name="Goraichik I."/>
            <person name="Dimitrov K.M."/>
            <person name="Suarez D.L."/>
            <person name="Swayne D.E."/>
        </authorList>
    </citation>
    <scope>NUCLEOTIDE SEQUENCE [LARGE SCALE GENOMIC DNA]</scope>
    <source>
        <strain evidence="4 5">CGMCC 1.12644</strain>
    </source>
</reference>
<dbReference type="RefSeq" id="WP_084350419.1">
    <property type="nucleotide sequence ID" value="NZ_FWYD01000002.1"/>
</dbReference>